<dbReference type="PANTHER" id="PTHR42718">
    <property type="entry name" value="MAJOR FACILITATOR SUPERFAMILY MULTIDRUG TRANSPORTER MFSC"/>
    <property type="match status" value="1"/>
</dbReference>
<feature type="transmembrane region" description="Helical" evidence="7">
    <location>
        <begin position="341"/>
        <end position="361"/>
    </location>
</feature>
<comment type="subcellular location">
    <subcellularLocation>
        <location evidence="1">Cell membrane</location>
        <topology evidence="1">Multi-pass membrane protein</topology>
    </subcellularLocation>
</comment>
<dbReference type="PROSITE" id="PS50850">
    <property type="entry name" value="MFS"/>
    <property type="match status" value="1"/>
</dbReference>
<feature type="transmembrane region" description="Helical" evidence="7">
    <location>
        <begin position="276"/>
        <end position="299"/>
    </location>
</feature>
<dbReference type="Gene3D" id="1.20.1720.10">
    <property type="entry name" value="Multidrug resistance protein D"/>
    <property type="match status" value="1"/>
</dbReference>
<feature type="transmembrane region" description="Helical" evidence="7">
    <location>
        <begin position="311"/>
        <end position="329"/>
    </location>
</feature>
<organism evidence="9 10">
    <name type="scientific">Micromonospora deserti</name>
    <dbReference type="NCBI Taxonomy" id="2070366"/>
    <lineage>
        <taxon>Bacteria</taxon>
        <taxon>Bacillati</taxon>
        <taxon>Actinomycetota</taxon>
        <taxon>Actinomycetes</taxon>
        <taxon>Micromonosporales</taxon>
        <taxon>Micromonosporaceae</taxon>
        <taxon>Micromonospora</taxon>
    </lineage>
</organism>
<feature type="domain" description="Major facilitator superfamily (MFS) profile" evidence="8">
    <location>
        <begin position="23"/>
        <end position="455"/>
    </location>
</feature>
<gene>
    <name evidence="9" type="ORF">C1I99_01150</name>
</gene>
<feature type="transmembrane region" description="Helical" evidence="7">
    <location>
        <begin position="92"/>
        <end position="113"/>
    </location>
</feature>
<feature type="transmembrane region" description="Helical" evidence="7">
    <location>
        <begin position="405"/>
        <end position="425"/>
    </location>
</feature>
<dbReference type="GO" id="GO:0022857">
    <property type="term" value="F:transmembrane transporter activity"/>
    <property type="evidence" value="ECO:0007669"/>
    <property type="project" value="InterPro"/>
</dbReference>
<reference evidence="9 10" key="1">
    <citation type="submission" date="2018-01" db="EMBL/GenBank/DDBJ databases">
        <title>Draft genome sequence of Salinispora sp. 13K206.</title>
        <authorList>
            <person name="Sahin N."/>
            <person name="Saygin H."/>
            <person name="Ay H."/>
        </authorList>
    </citation>
    <scope>NUCLEOTIDE SEQUENCE [LARGE SCALE GENOMIC DNA]</scope>
    <source>
        <strain evidence="9 10">13K206</strain>
    </source>
</reference>
<evidence type="ECO:0000313" key="10">
    <source>
        <dbReference type="Proteomes" id="UP000248749"/>
    </source>
</evidence>
<feature type="transmembrane region" description="Helical" evidence="7">
    <location>
        <begin position="367"/>
        <end position="393"/>
    </location>
</feature>
<evidence type="ECO:0000256" key="3">
    <source>
        <dbReference type="ARBA" id="ARBA00022692"/>
    </source>
</evidence>
<feature type="transmembrane region" description="Helical" evidence="7">
    <location>
        <begin position="212"/>
        <end position="231"/>
    </location>
</feature>
<dbReference type="EMBL" id="POUB01000004">
    <property type="protein sequence ID" value="PZG02778.1"/>
    <property type="molecule type" value="Genomic_DNA"/>
</dbReference>
<protein>
    <submittedName>
        <fullName evidence="9">MFS transporter</fullName>
    </submittedName>
</protein>
<keyword evidence="5 7" id="KW-0472">Membrane</keyword>
<feature type="transmembrane region" description="Helical" evidence="7">
    <location>
        <begin position="237"/>
        <end position="255"/>
    </location>
</feature>
<dbReference type="PANTHER" id="PTHR42718:SF9">
    <property type="entry name" value="MAJOR FACILITATOR SUPERFAMILY MULTIDRUG TRANSPORTER MFSC"/>
    <property type="match status" value="1"/>
</dbReference>
<comment type="caution">
    <text evidence="9">The sequence shown here is derived from an EMBL/GenBank/DDBJ whole genome shotgun (WGS) entry which is preliminary data.</text>
</comment>
<feature type="transmembrane region" description="Helical" evidence="7">
    <location>
        <begin position="61"/>
        <end position="80"/>
    </location>
</feature>
<feature type="transmembrane region" description="Helical" evidence="7">
    <location>
        <begin position="431"/>
        <end position="450"/>
    </location>
</feature>
<dbReference type="GO" id="GO:0005886">
    <property type="term" value="C:plasma membrane"/>
    <property type="evidence" value="ECO:0007669"/>
    <property type="project" value="UniProtKB-SubCell"/>
</dbReference>
<feature type="region of interest" description="Disordered" evidence="6">
    <location>
        <begin position="1"/>
        <end position="20"/>
    </location>
</feature>
<keyword evidence="10" id="KW-1185">Reference proteome</keyword>
<name>A0A2W2DST8_9ACTN</name>
<evidence type="ECO:0000256" key="2">
    <source>
        <dbReference type="ARBA" id="ARBA00022448"/>
    </source>
</evidence>
<evidence type="ECO:0000256" key="7">
    <source>
        <dbReference type="SAM" id="Phobius"/>
    </source>
</evidence>
<evidence type="ECO:0000256" key="1">
    <source>
        <dbReference type="ARBA" id="ARBA00004651"/>
    </source>
</evidence>
<dbReference type="RefSeq" id="WP_111132272.1">
    <property type="nucleotide sequence ID" value="NZ_POUB01000004.1"/>
</dbReference>
<dbReference type="CDD" id="cd17321">
    <property type="entry name" value="MFS_MMR_MDR_like"/>
    <property type="match status" value="1"/>
</dbReference>
<dbReference type="InterPro" id="IPR020846">
    <property type="entry name" value="MFS_dom"/>
</dbReference>
<keyword evidence="2" id="KW-0813">Transport</keyword>
<feature type="transmembrane region" description="Helical" evidence="7">
    <location>
        <begin position="21"/>
        <end position="41"/>
    </location>
</feature>
<dbReference type="InterPro" id="IPR011701">
    <property type="entry name" value="MFS"/>
</dbReference>
<dbReference type="Gene3D" id="1.20.1250.20">
    <property type="entry name" value="MFS general substrate transporter like domains"/>
    <property type="match status" value="1"/>
</dbReference>
<dbReference type="Pfam" id="PF07690">
    <property type="entry name" value="MFS_1"/>
    <property type="match status" value="1"/>
</dbReference>
<feature type="transmembrane region" description="Helical" evidence="7">
    <location>
        <begin position="179"/>
        <end position="200"/>
    </location>
</feature>
<evidence type="ECO:0000313" key="9">
    <source>
        <dbReference type="EMBL" id="PZG02778.1"/>
    </source>
</evidence>
<dbReference type="Proteomes" id="UP000248749">
    <property type="component" value="Unassembled WGS sequence"/>
</dbReference>
<proteinExistence type="predicted"/>
<keyword evidence="4 7" id="KW-1133">Transmembrane helix</keyword>
<evidence type="ECO:0000259" key="8">
    <source>
        <dbReference type="PROSITE" id="PS50850"/>
    </source>
</evidence>
<evidence type="ECO:0000256" key="5">
    <source>
        <dbReference type="ARBA" id="ARBA00023136"/>
    </source>
</evidence>
<dbReference type="SUPFAM" id="SSF103473">
    <property type="entry name" value="MFS general substrate transporter"/>
    <property type="match status" value="1"/>
</dbReference>
<feature type="transmembrane region" description="Helical" evidence="7">
    <location>
        <begin position="151"/>
        <end position="173"/>
    </location>
</feature>
<dbReference type="OrthoDB" id="3392002at2"/>
<feature type="transmembrane region" description="Helical" evidence="7">
    <location>
        <begin position="119"/>
        <end position="139"/>
    </location>
</feature>
<evidence type="ECO:0000256" key="4">
    <source>
        <dbReference type="ARBA" id="ARBA00022989"/>
    </source>
</evidence>
<dbReference type="InterPro" id="IPR036259">
    <property type="entry name" value="MFS_trans_sf"/>
</dbReference>
<sequence length="457" mass="45824">MTLLSSSAPAGANLRSPRGRSSALTGISLGYFMVLLDMTVLSVAEPDLASSLHTSMAGLQWATAGYTVAFAALLLSAGAAADRFGAERLFRAGITVFTLASLLSAFAPGLWALVLLRAISGVAAAACVPASMAMIAQLYPEPAARARAVSAWAAISGAAVAAGPIAGGALVGAAGWRSIFLVNVPIGLAVLALTLGRAVACPRSDRRIDWPAQLAAAAVLALFTDALIAAGSQAWAHAAWSSVGFGVSALAFCGLERHSQAPVLNRALLRSGRVRAGLLAAAAVNFALTGGLFVLPLLLQQERHLDPLQTGLAFLPLTVPFAANPPFTGKIVARVGPRRPILAGLALLAAGGAVLAGVVFADGGYMWLAVGLLMTGFGVSYALPALVAALVGVAPAGTAGAVGGLLNAVRQVGATLGVVVMGAAVAAGTGWALLMSAAVSAIAWFVFALARHEEMAG</sequence>
<keyword evidence="3 7" id="KW-0812">Transmembrane</keyword>
<evidence type="ECO:0000256" key="6">
    <source>
        <dbReference type="SAM" id="MobiDB-lite"/>
    </source>
</evidence>
<dbReference type="AlphaFoldDB" id="A0A2W2DST8"/>
<accession>A0A2W2DST8</accession>